<dbReference type="AlphaFoldDB" id="A0A494XT50"/>
<dbReference type="PANTHER" id="PTHR46017:SF1">
    <property type="entry name" value="ALPHA-MANNOSIDASE 2C1"/>
    <property type="match status" value="1"/>
</dbReference>
<dbReference type="PANTHER" id="PTHR46017">
    <property type="entry name" value="ALPHA-MANNOSIDASE 2C1"/>
    <property type="match status" value="1"/>
</dbReference>
<dbReference type="SUPFAM" id="SSF74650">
    <property type="entry name" value="Galactose mutarotase-like"/>
    <property type="match status" value="1"/>
</dbReference>
<dbReference type="Proteomes" id="UP000282076">
    <property type="component" value="Unassembled WGS sequence"/>
</dbReference>
<comment type="caution">
    <text evidence="3">The sequence shown here is derived from an EMBL/GenBank/DDBJ whole genome shotgun (WGS) entry which is preliminary data.</text>
</comment>
<dbReference type="Pfam" id="PF17677">
    <property type="entry name" value="Glyco_hydro38C2"/>
    <property type="match status" value="1"/>
</dbReference>
<sequence>MPKIKEVLVLHHSHLDVGYTHAQPILLQLQKNYIDQALRLCEETENWAPENKFRWTCESSYPVLSWLEEARPEQVDRFTRYLHNGQMSLSASYMHNTPLCSAEEMARMLYPVKQLRSRFGIEIKTAIHHDVNGQPWPYSQLLLDAGVEFFIMGINIHFGGFPLTRPNAFHWQAPDGKKLLTFNGEHYSLFSQICNVNAKNTDLMAEGLSKYLHKLESNPDYPFDFAYLTATNLPLYDNNPPDSELAGLIKQWNEEGREPKISFVTPEMLYEKVKRYDSELSVHSGDWTDYWNFGSGSAAKETKLNRRTKQGMKAVELLDAFDPEEDSAAADIKKKAWEQIHLYDEHTWGVFNSICEPDHPNVDIQWMHKAHYAYQANSLTGYLLGTRLERLANNPQQSEEPEGILLLNPSNVAVTHDIRVHSSYSTPGRHLAADRLRNVPMNNEIDHGRVSYGTVELPPFSWRKFPLGGLRQAEPSSLIEAHPGIVREEGEGPWRREVVIEEGKIESPFHICRFDPLTGRIKSLYDKEQEWEVLDPSSPWTLFQYVQETVDPCYHPNHRSAIFPRDVDKGNEGISVWNHDWKARRMTYNGLKAISVERSAHSATLVIRHDAPGVDDLEQRFTFFSYRADIEMRASFHKQDITTPEGTYFAIPLNVEKWQCRYDTAGQFVEFDEQQLPGVCRDYLTVDKSVSVYDGLHGVTLTCPDAPLVQVGDFNFGKEQHSVPRNANPLLLAWPMNNYWDTNFRARQPGFNTFTYVLSTFSAFDPANVMKRATSAVSQVLTLPVISCKEEEAGQFIQMSGEEIRVFDVKPSDSGAGIIVRLINSTERRADATLSFPGRSIEAACRTDVLEQFLAGISIRNNQAFEVQLEANQMMHLLVLFEQEG</sequence>
<evidence type="ECO:0000313" key="3">
    <source>
        <dbReference type="EMBL" id="RKP53002.1"/>
    </source>
</evidence>
<feature type="domain" description="Glycosyl hydrolases family 38 C-terminal" evidence="2">
    <location>
        <begin position="809"/>
        <end position="870"/>
    </location>
</feature>
<dbReference type="InterPro" id="IPR011013">
    <property type="entry name" value="Gal_mutarotase_sf_dom"/>
</dbReference>
<dbReference type="InterPro" id="IPR000602">
    <property type="entry name" value="Glyco_hydro_38_N"/>
</dbReference>
<evidence type="ECO:0000259" key="1">
    <source>
        <dbReference type="Pfam" id="PF01074"/>
    </source>
</evidence>
<dbReference type="GO" id="GO:0009313">
    <property type="term" value="P:oligosaccharide catabolic process"/>
    <property type="evidence" value="ECO:0007669"/>
    <property type="project" value="TreeGrafter"/>
</dbReference>
<dbReference type="GO" id="GO:0030246">
    <property type="term" value="F:carbohydrate binding"/>
    <property type="evidence" value="ECO:0007669"/>
    <property type="project" value="InterPro"/>
</dbReference>
<dbReference type="GO" id="GO:0006013">
    <property type="term" value="P:mannose metabolic process"/>
    <property type="evidence" value="ECO:0007669"/>
    <property type="project" value="InterPro"/>
</dbReference>
<keyword evidence="4" id="KW-1185">Reference proteome</keyword>
<name>A0A494XT50_9BACL</name>
<feature type="domain" description="Glycoside hydrolase family 38 N-terminal" evidence="1">
    <location>
        <begin position="7"/>
        <end position="275"/>
    </location>
</feature>
<evidence type="ECO:0000259" key="2">
    <source>
        <dbReference type="Pfam" id="PF17677"/>
    </source>
</evidence>
<dbReference type="GO" id="GO:0004559">
    <property type="term" value="F:alpha-mannosidase activity"/>
    <property type="evidence" value="ECO:0007669"/>
    <property type="project" value="InterPro"/>
</dbReference>
<gene>
    <name evidence="3" type="ORF">D7Z26_14775</name>
</gene>
<dbReference type="EMBL" id="RBZM01000006">
    <property type="protein sequence ID" value="RKP53002.1"/>
    <property type="molecule type" value="Genomic_DNA"/>
</dbReference>
<proteinExistence type="predicted"/>
<reference evidence="3 4" key="1">
    <citation type="submission" date="2018-10" db="EMBL/GenBank/DDBJ databases">
        <title>Cohnella sp. M2MS4P-1, whole genome shotgun sequence.</title>
        <authorList>
            <person name="Tuo L."/>
        </authorList>
    </citation>
    <scope>NUCLEOTIDE SEQUENCE [LARGE SCALE GENOMIC DNA]</scope>
    <source>
        <strain evidence="3 4">M2MS4P-1</strain>
    </source>
</reference>
<accession>A0A494XT50</accession>
<dbReference type="OrthoDB" id="237949at2"/>
<dbReference type="SUPFAM" id="SSF88713">
    <property type="entry name" value="Glycoside hydrolase/deacetylase"/>
    <property type="match status" value="1"/>
</dbReference>
<dbReference type="InterPro" id="IPR041147">
    <property type="entry name" value="GH38_C"/>
</dbReference>
<evidence type="ECO:0000313" key="4">
    <source>
        <dbReference type="Proteomes" id="UP000282076"/>
    </source>
</evidence>
<protein>
    <submittedName>
        <fullName evidence="3">Uncharacterized protein</fullName>
    </submittedName>
</protein>
<dbReference type="InterPro" id="IPR027291">
    <property type="entry name" value="Glyco_hydro_38_N_sf"/>
</dbReference>
<dbReference type="Pfam" id="PF01074">
    <property type="entry name" value="Glyco_hydro_38N"/>
    <property type="match status" value="1"/>
</dbReference>
<dbReference type="RefSeq" id="WP_120977746.1">
    <property type="nucleotide sequence ID" value="NZ_RBZM01000006.1"/>
</dbReference>
<organism evidence="3 4">
    <name type="scientific">Cohnella endophytica</name>
    <dbReference type="NCBI Taxonomy" id="2419778"/>
    <lineage>
        <taxon>Bacteria</taxon>
        <taxon>Bacillati</taxon>
        <taxon>Bacillota</taxon>
        <taxon>Bacilli</taxon>
        <taxon>Bacillales</taxon>
        <taxon>Paenibacillaceae</taxon>
        <taxon>Cohnella</taxon>
    </lineage>
</organism>
<dbReference type="CDD" id="cd10791">
    <property type="entry name" value="GH38N_AMII_like_1"/>
    <property type="match status" value="1"/>
</dbReference>
<dbReference type="InterPro" id="IPR011330">
    <property type="entry name" value="Glyco_hydro/deAcase_b/a-brl"/>
</dbReference>
<dbReference type="Gene3D" id="3.20.110.10">
    <property type="entry name" value="Glycoside hydrolase 38, N terminal domain"/>
    <property type="match status" value="1"/>
</dbReference>